<comment type="caution">
    <text evidence="1">The sequence shown here is derived from an EMBL/GenBank/DDBJ whole genome shotgun (WGS) entry which is preliminary data.</text>
</comment>
<organism evidence="1 2">
    <name type="scientific">Grus japonensis</name>
    <name type="common">Japanese crane</name>
    <name type="synonym">Red-crowned crane</name>
    <dbReference type="NCBI Taxonomy" id="30415"/>
    <lineage>
        <taxon>Eukaryota</taxon>
        <taxon>Metazoa</taxon>
        <taxon>Chordata</taxon>
        <taxon>Craniata</taxon>
        <taxon>Vertebrata</taxon>
        <taxon>Euteleostomi</taxon>
        <taxon>Archelosauria</taxon>
        <taxon>Archosauria</taxon>
        <taxon>Dinosauria</taxon>
        <taxon>Saurischia</taxon>
        <taxon>Theropoda</taxon>
        <taxon>Coelurosauria</taxon>
        <taxon>Aves</taxon>
        <taxon>Neognathae</taxon>
        <taxon>Neoaves</taxon>
        <taxon>Gruiformes</taxon>
        <taxon>Gruidae</taxon>
        <taxon>Grus</taxon>
    </lineage>
</organism>
<gene>
    <name evidence="1" type="ORF">GRJ2_000034200</name>
</gene>
<dbReference type="EMBL" id="BAAFJT010000001">
    <property type="protein sequence ID" value="GAB0175690.1"/>
    <property type="molecule type" value="Genomic_DNA"/>
</dbReference>
<dbReference type="PANTHER" id="PTHR33332">
    <property type="entry name" value="REVERSE TRANSCRIPTASE DOMAIN-CONTAINING PROTEIN"/>
    <property type="match status" value="1"/>
</dbReference>
<accession>A0ABC9VQI0</accession>
<protein>
    <recommendedName>
        <fullName evidence="3">Reverse transcriptase</fullName>
    </recommendedName>
</protein>
<evidence type="ECO:0000313" key="1">
    <source>
        <dbReference type="EMBL" id="GAB0175690.1"/>
    </source>
</evidence>
<sequence length="128" mass="14647">MFLLLNGAEFLVMNNLAKDVVLDAFSDLVFTNKTGLQQFQLPETSRKVWRKEDLPSVKEDQDKKVIGNSQHGFKKLKSCLIMPLYNEITSLVDERKAGDDVYLDFSKAFNTVSHNILTDKLMKYGLDK</sequence>
<dbReference type="Proteomes" id="UP001623348">
    <property type="component" value="Unassembled WGS sequence"/>
</dbReference>
<evidence type="ECO:0008006" key="3">
    <source>
        <dbReference type="Google" id="ProtNLM"/>
    </source>
</evidence>
<keyword evidence="2" id="KW-1185">Reference proteome</keyword>
<proteinExistence type="predicted"/>
<dbReference type="AlphaFoldDB" id="A0ABC9VQI0"/>
<name>A0ABC9VQI0_GRUJA</name>
<evidence type="ECO:0000313" key="2">
    <source>
        <dbReference type="Proteomes" id="UP001623348"/>
    </source>
</evidence>
<reference evidence="1 2" key="1">
    <citation type="submission" date="2024-06" db="EMBL/GenBank/DDBJ databases">
        <title>The draft genome of Grus japonensis, version 3.</title>
        <authorList>
            <person name="Nabeshima K."/>
            <person name="Suzuki S."/>
            <person name="Onuma M."/>
        </authorList>
    </citation>
    <scope>NUCLEOTIDE SEQUENCE [LARGE SCALE GENOMIC DNA]</scope>
    <source>
        <strain evidence="1 2">451A</strain>
    </source>
</reference>